<dbReference type="PANTHER" id="PTHR18895:SF74">
    <property type="entry name" value="MTRF1L RELEASE FACTOR GLUTAMINE METHYLTRANSFERASE"/>
    <property type="match status" value="1"/>
</dbReference>
<dbReference type="NCBIfam" id="TIGR00536">
    <property type="entry name" value="hemK_fam"/>
    <property type="match status" value="1"/>
</dbReference>
<comment type="caution">
    <text evidence="8">The sequence shown here is derived from an EMBL/GenBank/DDBJ whole genome shotgun (WGS) entry which is preliminary data.</text>
</comment>
<dbReference type="InterPro" id="IPR004556">
    <property type="entry name" value="HemK-like"/>
</dbReference>
<dbReference type="RefSeq" id="WP_115579368.1">
    <property type="nucleotide sequence ID" value="NZ_NXLX01000015.1"/>
</dbReference>
<evidence type="ECO:0000313" key="9">
    <source>
        <dbReference type="Proteomes" id="UP000256695"/>
    </source>
</evidence>
<dbReference type="AlphaFoldDB" id="A0A3D8J5W1"/>
<proteinExistence type="predicted"/>
<evidence type="ECO:0000256" key="1">
    <source>
        <dbReference type="ARBA" id="ARBA00012771"/>
    </source>
</evidence>
<evidence type="ECO:0000256" key="3">
    <source>
        <dbReference type="ARBA" id="ARBA00022679"/>
    </source>
</evidence>
<evidence type="ECO:0000256" key="5">
    <source>
        <dbReference type="ARBA" id="ARBA00048391"/>
    </source>
</evidence>
<dbReference type="InterPro" id="IPR002052">
    <property type="entry name" value="DNA_methylase_N6_adenine_CS"/>
</dbReference>
<dbReference type="GO" id="GO:0032259">
    <property type="term" value="P:methylation"/>
    <property type="evidence" value="ECO:0007669"/>
    <property type="project" value="UniProtKB-KW"/>
</dbReference>
<protein>
    <recommendedName>
        <fullName evidence="1">peptide chain release factor N(5)-glutamine methyltransferase</fullName>
        <ecNumber evidence="1">2.1.1.297</ecNumber>
    </recommendedName>
</protein>
<dbReference type="Proteomes" id="UP000256695">
    <property type="component" value="Unassembled WGS sequence"/>
</dbReference>
<dbReference type="PROSITE" id="PS00092">
    <property type="entry name" value="N6_MTASE"/>
    <property type="match status" value="1"/>
</dbReference>
<dbReference type="PANTHER" id="PTHR18895">
    <property type="entry name" value="HEMK METHYLTRANSFERASE"/>
    <property type="match status" value="1"/>
</dbReference>
<keyword evidence="4" id="KW-0949">S-adenosyl-L-methionine</keyword>
<accession>A0A3D8J5W1</accession>
<evidence type="ECO:0000256" key="2">
    <source>
        <dbReference type="ARBA" id="ARBA00022603"/>
    </source>
</evidence>
<evidence type="ECO:0000259" key="7">
    <source>
        <dbReference type="Pfam" id="PF17827"/>
    </source>
</evidence>
<organism evidence="8 9">
    <name type="scientific">Helicobacter anseris</name>
    <dbReference type="NCBI Taxonomy" id="375926"/>
    <lineage>
        <taxon>Bacteria</taxon>
        <taxon>Pseudomonadati</taxon>
        <taxon>Campylobacterota</taxon>
        <taxon>Epsilonproteobacteria</taxon>
        <taxon>Campylobacterales</taxon>
        <taxon>Helicobacteraceae</taxon>
        <taxon>Helicobacter</taxon>
    </lineage>
</organism>
<dbReference type="InterPro" id="IPR050320">
    <property type="entry name" value="N5-glutamine_MTase"/>
</dbReference>
<keyword evidence="2 8" id="KW-0489">Methyltransferase</keyword>
<evidence type="ECO:0000256" key="4">
    <source>
        <dbReference type="ARBA" id="ARBA00022691"/>
    </source>
</evidence>
<sequence length="281" mass="32062">MIVFEALAWGRSELSSKKGIRGGLESELLLSHILGVSREWIHTWGQREIPLDLFQKYQEVIYRRQKDEPLEYITNQASFYSQNFFVDNRVLIPRPETEILVDRVSLLIEKFHIKKVAEIGVGSGVISIILGLKFPHLKIIATDISKDSLEVARKNILSFKDEASHIVQQIDLRHTNLLDGIKEDFELLVSNPPYIATDYPLENNVLKEPHCALFGGKNGDEILLKIIQEASKRKINFLCCEMGYDQKKSLEGVLSASGFKADFYQDLSSFDRGFVAQNLMF</sequence>
<comment type="catalytic activity">
    <reaction evidence="5">
        <text>L-glutaminyl-[peptide chain release factor] + S-adenosyl-L-methionine = N(5)-methyl-L-glutaminyl-[peptide chain release factor] + S-adenosyl-L-homocysteine + H(+)</text>
        <dbReference type="Rhea" id="RHEA:42896"/>
        <dbReference type="Rhea" id="RHEA-COMP:10271"/>
        <dbReference type="Rhea" id="RHEA-COMP:10272"/>
        <dbReference type="ChEBI" id="CHEBI:15378"/>
        <dbReference type="ChEBI" id="CHEBI:30011"/>
        <dbReference type="ChEBI" id="CHEBI:57856"/>
        <dbReference type="ChEBI" id="CHEBI:59789"/>
        <dbReference type="ChEBI" id="CHEBI:61891"/>
        <dbReference type="EC" id="2.1.1.297"/>
    </reaction>
</comment>
<keyword evidence="3 8" id="KW-0808">Transferase</keyword>
<feature type="domain" description="Release factor glutamine methyltransferase N-terminal" evidence="7">
    <location>
        <begin position="5"/>
        <end position="74"/>
    </location>
</feature>
<dbReference type="InterPro" id="IPR040758">
    <property type="entry name" value="PrmC_N"/>
</dbReference>
<dbReference type="InterPro" id="IPR019874">
    <property type="entry name" value="RF_methyltr_PrmC"/>
</dbReference>
<dbReference type="InterPro" id="IPR007848">
    <property type="entry name" value="Small_mtfrase_dom"/>
</dbReference>
<keyword evidence="9" id="KW-1185">Reference proteome</keyword>
<dbReference type="Pfam" id="PF17827">
    <property type="entry name" value="PrmC_N"/>
    <property type="match status" value="1"/>
</dbReference>
<dbReference type="Pfam" id="PF05175">
    <property type="entry name" value="MTS"/>
    <property type="match status" value="1"/>
</dbReference>
<dbReference type="SUPFAM" id="SSF53335">
    <property type="entry name" value="S-adenosyl-L-methionine-dependent methyltransferases"/>
    <property type="match status" value="1"/>
</dbReference>
<dbReference type="GO" id="GO:0003676">
    <property type="term" value="F:nucleic acid binding"/>
    <property type="evidence" value="ECO:0007669"/>
    <property type="project" value="InterPro"/>
</dbReference>
<dbReference type="Gene3D" id="3.40.50.150">
    <property type="entry name" value="Vaccinia Virus protein VP39"/>
    <property type="match status" value="1"/>
</dbReference>
<evidence type="ECO:0000313" key="8">
    <source>
        <dbReference type="EMBL" id="RDU72838.1"/>
    </source>
</evidence>
<dbReference type="EC" id="2.1.1.297" evidence="1"/>
<gene>
    <name evidence="8" type="primary">prmC</name>
    <name evidence="8" type="ORF">CQA57_06205</name>
</gene>
<dbReference type="OrthoDB" id="9800643at2"/>
<dbReference type="Gene3D" id="1.10.8.10">
    <property type="entry name" value="DNA helicase RuvA subunit, C-terminal domain"/>
    <property type="match status" value="1"/>
</dbReference>
<dbReference type="NCBIfam" id="TIGR03534">
    <property type="entry name" value="RF_mod_PrmC"/>
    <property type="match status" value="1"/>
</dbReference>
<dbReference type="GO" id="GO:0102559">
    <property type="term" value="F:peptide chain release factor N(5)-glutamine methyltransferase activity"/>
    <property type="evidence" value="ECO:0007669"/>
    <property type="project" value="UniProtKB-EC"/>
</dbReference>
<name>A0A3D8J5W1_9HELI</name>
<dbReference type="CDD" id="cd02440">
    <property type="entry name" value="AdoMet_MTases"/>
    <property type="match status" value="1"/>
</dbReference>
<dbReference type="EMBL" id="NXLX01000015">
    <property type="protein sequence ID" value="RDU72838.1"/>
    <property type="molecule type" value="Genomic_DNA"/>
</dbReference>
<reference evidence="8 9" key="1">
    <citation type="submission" date="2018-04" db="EMBL/GenBank/DDBJ databases">
        <title>Novel Campyloabacter and Helicobacter Species and Strains.</title>
        <authorList>
            <person name="Mannion A.J."/>
            <person name="Shen Z."/>
            <person name="Fox J.G."/>
        </authorList>
    </citation>
    <scope>NUCLEOTIDE SEQUENCE [LARGE SCALE GENOMIC DNA]</scope>
    <source>
        <strain evidence="8 9">MIT 04-9362</strain>
    </source>
</reference>
<evidence type="ECO:0000259" key="6">
    <source>
        <dbReference type="Pfam" id="PF05175"/>
    </source>
</evidence>
<feature type="domain" description="Methyltransferase small" evidence="6">
    <location>
        <begin position="106"/>
        <end position="196"/>
    </location>
</feature>
<dbReference type="InterPro" id="IPR029063">
    <property type="entry name" value="SAM-dependent_MTases_sf"/>
</dbReference>